<organism evidence="6 7">
    <name type="scientific">Desulfuromusa kysingii</name>
    <dbReference type="NCBI Taxonomy" id="37625"/>
    <lineage>
        <taxon>Bacteria</taxon>
        <taxon>Pseudomonadati</taxon>
        <taxon>Thermodesulfobacteriota</taxon>
        <taxon>Desulfuromonadia</taxon>
        <taxon>Desulfuromonadales</taxon>
        <taxon>Geopsychrobacteraceae</taxon>
        <taxon>Desulfuromusa</taxon>
    </lineage>
</organism>
<accession>A0A1H3VLC8</accession>
<dbReference type="STRING" id="37625.SAMN05660420_00116"/>
<keyword evidence="3" id="KW-0862">Zinc</keyword>
<evidence type="ECO:0000256" key="2">
    <source>
        <dbReference type="ARBA" id="ARBA00022771"/>
    </source>
</evidence>
<keyword evidence="1" id="KW-0479">Metal-binding</keyword>
<dbReference type="RefSeq" id="WP_092343995.1">
    <property type="nucleotide sequence ID" value="NZ_FNQN01000001.1"/>
</dbReference>
<dbReference type="InterPro" id="IPR000962">
    <property type="entry name" value="Znf_DskA_TraR"/>
</dbReference>
<dbReference type="PANTHER" id="PTHR33823">
    <property type="entry name" value="RNA POLYMERASE-BINDING TRANSCRIPTION FACTOR DKSA-RELATED"/>
    <property type="match status" value="1"/>
</dbReference>
<gene>
    <name evidence="6" type="ORF">SAMN05660420_00116</name>
</gene>
<keyword evidence="2" id="KW-0863">Zinc-finger</keyword>
<feature type="zinc finger region" description="dksA C4-type" evidence="4">
    <location>
        <begin position="87"/>
        <end position="111"/>
    </location>
</feature>
<dbReference type="SUPFAM" id="SSF57716">
    <property type="entry name" value="Glucocorticoid receptor-like (DNA-binding domain)"/>
    <property type="match status" value="1"/>
</dbReference>
<evidence type="ECO:0000259" key="5">
    <source>
        <dbReference type="Pfam" id="PF01258"/>
    </source>
</evidence>
<dbReference type="Pfam" id="PF01258">
    <property type="entry name" value="zf-dskA_traR"/>
    <property type="match status" value="1"/>
</dbReference>
<evidence type="ECO:0000256" key="1">
    <source>
        <dbReference type="ARBA" id="ARBA00022723"/>
    </source>
</evidence>
<dbReference type="PANTHER" id="PTHR33823:SF4">
    <property type="entry name" value="GENERAL STRESS PROTEIN 16O"/>
    <property type="match status" value="1"/>
</dbReference>
<keyword evidence="7" id="KW-1185">Reference proteome</keyword>
<dbReference type="PROSITE" id="PS51128">
    <property type="entry name" value="ZF_DKSA_2"/>
    <property type="match status" value="1"/>
</dbReference>
<dbReference type="Gene3D" id="1.20.120.910">
    <property type="entry name" value="DksA, coiled-coil domain"/>
    <property type="match status" value="1"/>
</dbReference>
<evidence type="ECO:0000256" key="4">
    <source>
        <dbReference type="PROSITE-ProRule" id="PRU00510"/>
    </source>
</evidence>
<evidence type="ECO:0000313" key="7">
    <source>
        <dbReference type="Proteomes" id="UP000199409"/>
    </source>
</evidence>
<dbReference type="GO" id="GO:0008270">
    <property type="term" value="F:zinc ion binding"/>
    <property type="evidence" value="ECO:0007669"/>
    <property type="project" value="UniProtKB-KW"/>
</dbReference>
<reference evidence="6 7" key="1">
    <citation type="submission" date="2016-10" db="EMBL/GenBank/DDBJ databases">
        <authorList>
            <person name="de Groot N.N."/>
        </authorList>
    </citation>
    <scope>NUCLEOTIDE SEQUENCE [LARGE SCALE GENOMIC DNA]</scope>
    <source>
        <strain evidence="6 7">DSM 7343</strain>
    </source>
</reference>
<evidence type="ECO:0000313" key="6">
    <source>
        <dbReference type="EMBL" id="SDZ75064.1"/>
    </source>
</evidence>
<feature type="domain" description="Zinc finger DksA/TraR C4-type" evidence="5">
    <location>
        <begin position="83"/>
        <end position="113"/>
    </location>
</feature>
<dbReference type="EMBL" id="FNQN01000001">
    <property type="protein sequence ID" value="SDZ75064.1"/>
    <property type="molecule type" value="Genomic_DNA"/>
</dbReference>
<proteinExistence type="predicted"/>
<name>A0A1H3VLC8_9BACT</name>
<dbReference type="OrthoDB" id="9803742at2"/>
<sequence>MDELTASEQLQLQQKLLELKAELELLLIESVASSQTVALDQPIGRLSRMDALQQQAMSQANRSGHKQRLILVEAALQAIKSDRYGECRRCEEPIGYARLNVRPESPFCLRCQKMSEK</sequence>
<dbReference type="AlphaFoldDB" id="A0A1H3VLC8"/>
<dbReference type="Proteomes" id="UP000199409">
    <property type="component" value="Unassembled WGS sequence"/>
</dbReference>
<evidence type="ECO:0000256" key="3">
    <source>
        <dbReference type="ARBA" id="ARBA00022833"/>
    </source>
</evidence>
<protein>
    <submittedName>
        <fullName evidence="6">Transcriptional regulator, TraR/DksA family</fullName>
    </submittedName>
</protein>